<dbReference type="PANTHER" id="PTHR45088:SF1">
    <property type="entry name" value="OS04G0476000 PROTEIN"/>
    <property type="match status" value="1"/>
</dbReference>
<feature type="transmembrane region" description="Helical" evidence="1">
    <location>
        <begin position="6"/>
        <end position="28"/>
    </location>
</feature>
<evidence type="ECO:0008006" key="4">
    <source>
        <dbReference type="Google" id="ProtNLM"/>
    </source>
</evidence>
<feature type="transmembrane region" description="Helical" evidence="1">
    <location>
        <begin position="79"/>
        <end position="97"/>
    </location>
</feature>
<dbReference type="Pfam" id="PF08238">
    <property type="entry name" value="Sel1"/>
    <property type="match status" value="3"/>
</dbReference>
<sequence>MGLVALLSPVCFICLLVIILNLFTNTTTNNNLKLGWKQRLWIVLNLLMWAYELFFTIVICDGVEGLNVHFGSGLGDLLYVFTLMGMALLHIVLLAIFTYNHLHTFFFVVLMCMPVFPLMLMHLNAARGNEENGYMISGNHAGLYYNSQAQYEQRMREREAEEAKKPKKPEFATQFESYLYDAEHGEGKAQNHIGRCYALGDGVEQNDSLAIKWYRLAAEGGYDMGQRNLGVCYYKGLCGLDVDYTEAVKWLRKAAEQGNDDAQYLMGCCYKDGKGVEQNDEEAFRWLRLAARQEHEGAQKLLRENKQVWQLSNK</sequence>
<dbReference type="EMBL" id="CP015401">
    <property type="protein sequence ID" value="ANU57427.2"/>
    <property type="molecule type" value="Genomic_DNA"/>
</dbReference>
<gene>
    <name evidence="2" type="ORF">A4V03_07495</name>
</gene>
<reference evidence="3" key="1">
    <citation type="submission" date="2016-04" db="EMBL/GenBank/DDBJ databases">
        <title>Complete Genome Sequences of Twelve Strains of a Stable Defined Moderately Diverse Mouse Microbiota 2 (sDMDMm2).</title>
        <authorList>
            <person name="Uchimura Y."/>
            <person name="Wyss M."/>
            <person name="Brugiroux S."/>
            <person name="Limenitakis J.P."/>
            <person name="Stecher B."/>
            <person name="McCoy K.D."/>
            <person name="Macpherson A.J."/>
        </authorList>
    </citation>
    <scope>NUCLEOTIDE SEQUENCE [LARGE SCALE GENOMIC DNA]</scope>
    <source>
        <strain evidence="3">I48</strain>
    </source>
</reference>
<dbReference type="AlphaFoldDB" id="A0A1C7H1L8"/>
<dbReference type="Gene3D" id="1.25.40.10">
    <property type="entry name" value="Tetratricopeptide repeat domain"/>
    <property type="match status" value="1"/>
</dbReference>
<accession>A0A1C7H1L8</accession>
<evidence type="ECO:0000313" key="2">
    <source>
        <dbReference type="EMBL" id="ANU57427.2"/>
    </source>
</evidence>
<feature type="transmembrane region" description="Helical" evidence="1">
    <location>
        <begin position="40"/>
        <end position="59"/>
    </location>
</feature>
<dbReference type="InterPro" id="IPR053301">
    <property type="entry name" value="F-box_motif"/>
</dbReference>
<evidence type="ECO:0000256" key="1">
    <source>
        <dbReference type="SAM" id="Phobius"/>
    </source>
</evidence>
<protein>
    <recommendedName>
        <fullName evidence="4">Sel1 repeat family protein</fullName>
    </recommendedName>
</protein>
<dbReference type="GeneID" id="82186977"/>
<dbReference type="InterPro" id="IPR011990">
    <property type="entry name" value="TPR-like_helical_dom_sf"/>
</dbReference>
<keyword evidence="1" id="KW-0472">Membrane</keyword>
<dbReference type="RefSeq" id="WP_084081127.1">
    <property type="nucleotide sequence ID" value="NZ_CAPUCN010000012.1"/>
</dbReference>
<dbReference type="OrthoDB" id="9792653at2"/>
<dbReference type="SUPFAM" id="SSF81901">
    <property type="entry name" value="HCP-like"/>
    <property type="match status" value="1"/>
</dbReference>
<dbReference type="KEGG" id="bcae:A4V03_07495"/>
<dbReference type="PANTHER" id="PTHR45088">
    <property type="entry name" value="OSJNBA0022H21.17 PROTEIN"/>
    <property type="match status" value="1"/>
</dbReference>
<organism evidence="2 3">
    <name type="scientific">Bacteroides caecimuris</name>
    <dbReference type="NCBI Taxonomy" id="1796613"/>
    <lineage>
        <taxon>Bacteria</taxon>
        <taxon>Pseudomonadati</taxon>
        <taxon>Bacteroidota</taxon>
        <taxon>Bacteroidia</taxon>
        <taxon>Bacteroidales</taxon>
        <taxon>Bacteroidaceae</taxon>
        <taxon>Bacteroides</taxon>
    </lineage>
</organism>
<keyword evidence="1" id="KW-1133">Transmembrane helix</keyword>
<name>A0A1C7H1L8_9BACE</name>
<keyword evidence="1" id="KW-0812">Transmembrane</keyword>
<keyword evidence="3" id="KW-1185">Reference proteome</keyword>
<feature type="transmembrane region" description="Helical" evidence="1">
    <location>
        <begin position="104"/>
        <end position="123"/>
    </location>
</feature>
<dbReference type="InterPro" id="IPR006597">
    <property type="entry name" value="Sel1-like"/>
</dbReference>
<proteinExistence type="predicted"/>
<dbReference type="SMART" id="SM00671">
    <property type="entry name" value="SEL1"/>
    <property type="match status" value="3"/>
</dbReference>
<evidence type="ECO:0000313" key="3">
    <source>
        <dbReference type="Proteomes" id="UP000092631"/>
    </source>
</evidence>
<dbReference type="Proteomes" id="UP000092631">
    <property type="component" value="Chromosome"/>
</dbReference>